<evidence type="ECO:0000313" key="1">
    <source>
        <dbReference type="EMBL" id="MWV69628.1"/>
    </source>
</evidence>
<reference evidence="1 2" key="1">
    <citation type="submission" date="2019-12" db="EMBL/GenBank/DDBJ databases">
        <title>Multi-Generational Helicobacter saguini Isolates.</title>
        <authorList>
            <person name="Mannion A."/>
            <person name="Shen Z."/>
            <person name="Fox J.G."/>
        </authorList>
    </citation>
    <scope>NUCLEOTIDE SEQUENCE [LARGE SCALE GENOMIC DNA]</scope>
    <source>
        <strain evidence="2">16-048 (F4)</strain>
    </source>
</reference>
<evidence type="ECO:0000313" key="2">
    <source>
        <dbReference type="Proteomes" id="UP000477070"/>
    </source>
</evidence>
<sequence>MSNIYLCSFASFNLAPSAYRFYRQALDMGIFEDIFIYNECNLASDFKVHFRDKIYNLDSKNTINFATNLDSKNATDFKNIIDSKNNLDSKTSQITGGGGNSL</sequence>
<protein>
    <submittedName>
        <fullName evidence="1">Uncharacterized protein</fullName>
    </submittedName>
</protein>
<organism evidence="1 2">
    <name type="scientific">Helicobacter saguini</name>
    <dbReference type="NCBI Taxonomy" id="1548018"/>
    <lineage>
        <taxon>Bacteria</taxon>
        <taxon>Pseudomonadati</taxon>
        <taxon>Campylobacterota</taxon>
        <taxon>Epsilonproteobacteria</taxon>
        <taxon>Campylobacterales</taxon>
        <taxon>Helicobacteraceae</taxon>
        <taxon>Helicobacter</taxon>
    </lineage>
</organism>
<accession>A0A6L7DGS8</accession>
<proteinExistence type="predicted"/>
<dbReference type="Proteomes" id="UP000477070">
    <property type="component" value="Unassembled WGS sequence"/>
</dbReference>
<name>A0A6L7DGS8_9HELI</name>
<dbReference type="RefSeq" id="WP_118949235.1">
    <property type="nucleotide sequence ID" value="NZ_QBIU01000001.1"/>
</dbReference>
<dbReference type="EMBL" id="QBIU01000001">
    <property type="protein sequence ID" value="MWV69628.1"/>
    <property type="molecule type" value="Genomic_DNA"/>
</dbReference>
<gene>
    <name evidence="1" type="ORF">DCO61_06330</name>
</gene>
<comment type="caution">
    <text evidence="1">The sequence shown here is derived from an EMBL/GenBank/DDBJ whole genome shotgun (WGS) entry which is preliminary data.</text>
</comment>
<dbReference type="AlphaFoldDB" id="A0A6L7DGS8"/>